<evidence type="ECO:0000256" key="4">
    <source>
        <dbReference type="ARBA" id="ARBA00023065"/>
    </source>
</evidence>
<dbReference type="SUPFAM" id="SSF159468">
    <property type="entry name" value="AtpF-like"/>
    <property type="match status" value="1"/>
</dbReference>
<dbReference type="NCBIfam" id="TIGR01101">
    <property type="entry name" value="V_ATP_synt_F"/>
    <property type="match status" value="1"/>
</dbReference>
<evidence type="ECO:0000256" key="3">
    <source>
        <dbReference type="ARBA" id="ARBA00022781"/>
    </source>
</evidence>
<protein>
    <recommendedName>
        <fullName evidence="5">V-type proton ATPase subunit F</fullName>
    </recommendedName>
</protein>
<dbReference type="Gene3D" id="3.40.50.10580">
    <property type="entry name" value="ATPase, V1 complex, subunit F"/>
    <property type="match status" value="1"/>
</dbReference>
<keyword evidence="3 5" id="KW-0375">Hydrogen ion transport</keyword>
<dbReference type="InterPro" id="IPR008218">
    <property type="entry name" value="ATPase_V1-cplx_f_g_su"/>
</dbReference>
<dbReference type="PIRSF" id="PIRSF015945">
    <property type="entry name" value="ATPase_V1_F_euk"/>
    <property type="match status" value="1"/>
</dbReference>
<dbReference type="PANTHER" id="PTHR13861">
    <property type="entry name" value="VACUOLAR ATP SYNTHASE SUBUNIT F"/>
    <property type="match status" value="1"/>
</dbReference>
<evidence type="ECO:0000256" key="1">
    <source>
        <dbReference type="ARBA" id="ARBA00010148"/>
    </source>
</evidence>
<dbReference type="AlphaFoldDB" id="A0A7S4NP61"/>
<evidence type="ECO:0000256" key="2">
    <source>
        <dbReference type="ARBA" id="ARBA00022448"/>
    </source>
</evidence>
<reference evidence="6" key="1">
    <citation type="submission" date="2021-01" db="EMBL/GenBank/DDBJ databases">
        <authorList>
            <person name="Corre E."/>
            <person name="Pelletier E."/>
            <person name="Niang G."/>
            <person name="Scheremetjew M."/>
            <person name="Finn R."/>
            <person name="Kale V."/>
            <person name="Holt S."/>
            <person name="Cochrane G."/>
            <person name="Meng A."/>
            <person name="Brown T."/>
            <person name="Cohen L."/>
        </authorList>
    </citation>
    <scope>NUCLEOTIDE SEQUENCE</scope>
    <source>
        <strain evidence="6">SoJaBio B1-5/56/2</strain>
    </source>
</reference>
<sequence length="134" mass="14835">MANLLGQQGDGCLVAVIGDEDTVTGFLLTGIGHSDLQRKESLKNNFFIVNSKTTQGQIENAFRTLTRRDDVAILLINQFIANEIRACIDEYLQMIEGRPAALPTVLEIPSKTHPYDLSKDSLMTRVQGMLGVRE</sequence>
<dbReference type="InterPro" id="IPR005772">
    <property type="entry name" value="ATPase_V1-cplx_fsu_euk"/>
</dbReference>
<gene>
    <name evidence="6" type="ORF">NAES01612_LOCUS9284</name>
</gene>
<comment type="similarity">
    <text evidence="1 5">Belongs to the V-ATPase F subunit family.</text>
</comment>
<accession>A0A7S4NP61</accession>
<dbReference type="PANTHER" id="PTHR13861:SF2">
    <property type="entry name" value="V-TYPE PROTON ATPASE SUBUNIT F"/>
    <property type="match status" value="1"/>
</dbReference>
<comment type="function">
    <text evidence="5">Subunit of the V1 complex of vacuolar(H+)-ATPase (V-ATPase), a multisubunit enzyme composed of a peripheral complex (V1) that hydrolyzes ATP and a membrane integral complex (V0) that translocates protons. V-ATPase is responsible for acidifying and maintaining the pH of intracellular compartments.</text>
</comment>
<comment type="subunit">
    <text evidence="5">V-ATPase is a heteromultimeric enzyme made up of two complexes: the ATP-hydrolytic V1 complex and the proton translocation V0 complex.</text>
</comment>
<dbReference type="Pfam" id="PF01990">
    <property type="entry name" value="ATP-synt_F"/>
    <property type="match status" value="1"/>
</dbReference>
<dbReference type="EMBL" id="HBKR01014025">
    <property type="protein sequence ID" value="CAE2301087.1"/>
    <property type="molecule type" value="Transcribed_RNA"/>
</dbReference>
<organism evidence="6">
    <name type="scientific">Paramoeba aestuarina</name>
    <dbReference type="NCBI Taxonomy" id="180227"/>
    <lineage>
        <taxon>Eukaryota</taxon>
        <taxon>Amoebozoa</taxon>
        <taxon>Discosea</taxon>
        <taxon>Flabellinia</taxon>
        <taxon>Dactylopodida</taxon>
        <taxon>Paramoebidae</taxon>
        <taxon>Paramoeba</taxon>
    </lineage>
</organism>
<dbReference type="GO" id="GO:0046961">
    <property type="term" value="F:proton-transporting ATPase activity, rotational mechanism"/>
    <property type="evidence" value="ECO:0007669"/>
    <property type="project" value="InterPro"/>
</dbReference>
<evidence type="ECO:0000313" key="6">
    <source>
        <dbReference type="EMBL" id="CAE2301087.1"/>
    </source>
</evidence>
<evidence type="ECO:0000256" key="5">
    <source>
        <dbReference type="PIRNR" id="PIRNR015945"/>
    </source>
</evidence>
<keyword evidence="4 5" id="KW-0406">Ion transport</keyword>
<proteinExistence type="inferred from homology"/>
<dbReference type="InterPro" id="IPR036906">
    <property type="entry name" value="ATPase_V1_fsu_sf"/>
</dbReference>
<keyword evidence="2 5" id="KW-0813">Transport</keyword>
<name>A0A7S4NP61_9EUKA</name>
<dbReference type="GO" id="GO:0033180">
    <property type="term" value="C:proton-transporting V-type ATPase, V1 domain"/>
    <property type="evidence" value="ECO:0007669"/>
    <property type="project" value="InterPro"/>
</dbReference>